<dbReference type="AlphaFoldDB" id="A0A9J5Z121"/>
<protein>
    <submittedName>
        <fullName evidence="1">Uncharacterized protein</fullName>
    </submittedName>
</protein>
<evidence type="ECO:0000313" key="2">
    <source>
        <dbReference type="Proteomes" id="UP000824120"/>
    </source>
</evidence>
<dbReference type="Proteomes" id="UP000824120">
    <property type="component" value="Chromosome 5"/>
</dbReference>
<evidence type="ECO:0000313" key="1">
    <source>
        <dbReference type="EMBL" id="KAG5605623.1"/>
    </source>
</evidence>
<organism evidence="1 2">
    <name type="scientific">Solanum commersonii</name>
    <name type="common">Commerson's wild potato</name>
    <name type="synonym">Commerson's nightshade</name>
    <dbReference type="NCBI Taxonomy" id="4109"/>
    <lineage>
        <taxon>Eukaryota</taxon>
        <taxon>Viridiplantae</taxon>
        <taxon>Streptophyta</taxon>
        <taxon>Embryophyta</taxon>
        <taxon>Tracheophyta</taxon>
        <taxon>Spermatophyta</taxon>
        <taxon>Magnoliopsida</taxon>
        <taxon>eudicotyledons</taxon>
        <taxon>Gunneridae</taxon>
        <taxon>Pentapetalae</taxon>
        <taxon>asterids</taxon>
        <taxon>lamiids</taxon>
        <taxon>Solanales</taxon>
        <taxon>Solanaceae</taxon>
        <taxon>Solanoideae</taxon>
        <taxon>Solaneae</taxon>
        <taxon>Solanum</taxon>
    </lineage>
</organism>
<sequence length="165" mass="18683">MVPISSKGKEKVTEETPKIRSFIRSDSKKLMGDTMKSSITTTVESRKKRKLGNVLIGIPDTDVVDVSIEDSEHEGVEKSSEEKGKKQKVLGGRVFDPDIITKHGMNSLCDLMEIQSWTHLFQIKSLVLHEEEVREFYYNIEFEEDGSINTRVGDKSLHLTEDLLG</sequence>
<comment type="caution">
    <text evidence="1">The sequence shown here is derived from an EMBL/GenBank/DDBJ whole genome shotgun (WGS) entry which is preliminary data.</text>
</comment>
<dbReference type="EMBL" id="JACXVP010000005">
    <property type="protein sequence ID" value="KAG5605623.1"/>
    <property type="molecule type" value="Genomic_DNA"/>
</dbReference>
<gene>
    <name evidence="1" type="ORF">H5410_027115</name>
</gene>
<reference evidence="1 2" key="1">
    <citation type="submission" date="2020-09" db="EMBL/GenBank/DDBJ databases">
        <title>De no assembly of potato wild relative species, Solanum commersonii.</title>
        <authorList>
            <person name="Cho K."/>
        </authorList>
    </citation>
    <scope>NUCLEOTIDE SEQUENCE [LARGE SCALE GENOMIC DNA]</scope>
    <source>
        <strain evidence="1">LZ3.2</strain>
        <tissue evidence="1">Leaf</tissue>
    </source>
</reference>
<dbReference type="OrthoDB" id="1837276at2759"/>
<keyword evidence="2" id="KW-1185">Reference proteome</keyword>
<proteinExistence type="predicted"/>
<accession>A0A9J5Z121</accession>
<name>A0A9J5Z121_SOLCO</name>